<protein>
    <submittedName>
        <fullName evidence="2">Uncharacterized protein</fullName>
    </submittedName>
</protein>
<dbReference type="EMBL" id="VXIS01000009">
    <property type="protein sequence ID" value="KAA8914047.1"/>
    <property type="molecule type" value="Genomic_DNA"/>
</dbReference>
<feature type="compositionally biased region" description="Acidic residues" evidence="1">
    <location>
        <begin position="173"/>
        <end position="184"/>
    </location>
</feature>
<feature type="compositionally biased region" description="Basic and acidic residues" evidence="1">
    <location>
        <begin position="128"/>
        <end position="155"/>
    </location>
</feature>
<sequence>MPGPATTARKRARNTQQAESSQKRVKTPRLPLYKDHDRMCEQLGIPPRDKLATLVIRRELQDLCKEHGFELTRNYSSWGADAMRKLVKRVTAQLNADPTRKKVIPAAAVDALVHRLCLDNVRNIKTATEKKSKGDPEQEEDRNSKDEEDYDKSSDGDTPAPPTEPRYAPQQEVETDMDNEDGQDDKEFRHLNKSHTEIDDQLSNQVTDMPNDDLNGQTRLAEAHHHEIRLPPCRPVRAQCNDETRSMHNSRESRPCERNPAPEPLSAVKMHLPPVRAKYNDETRNTNSGLDRRSLELSPAPTPLSPVATVFEETVHLPLPHASECDILVHFGTESPSPLPVLIPRDKPFHKLYHSVTKRLPCDIDHIRLVAIVPEPTEIVYLDTVEDWLWLTARSEVVRLHLMIALIGASSMQGEIPGCEETAHLPLPHASECDTRTSIVVYFSTESPSPHPVIIPRDKPFHKLYHSVTKRLPCDIDHIRLVAIVPEPTEIVYLDTDQDWMRLTARREVFRFMLLLMPHTEN</sequence>
<feature type="region of interest" description="Disordered" evidence="1">
    <location>
        <begin position="1"/>
        <end position="29"/>
    </location>
</feature>
<feature type="compositionally biased region" description="Basic and acidic residues" evidence="1">
    <location>
        <begin position="245"/>
        <end position="257"/>
    </location>
</feature>
<gene>
    <name evidence="2" type="ORF">FN846DRAFT_902335</name>
</gene>
<organism evidence="2 3">
    <name type="scientific">Sphaerosporella brunnea</name>
    <dbReference type="NCBI Taxonomy" id="1250544"/>
    <lineage>
        <taxon>Eukaryota</taxon>
        <taxon>Fungi</taxon>
        <taxon>Dikarya</taxon>
        <taxon>Ascomycota</taxon>
        <taxon>Pezizomycotina</taxon>
        <taxon>Pezizomycetes</taxon>
        <taxon>Pezizales</taxon>
        <taxon>Pyronemataceae</taxon>
        <taxon>Sphaerosporella</taxon>
    </lineage>
</organism>
<name>A0A5J5FA58_9PEZI</name>
<reference evidence="2 3" key="1">
    <citation type="submission" date="2019-09" db="EMBL/GenBank/DDBJ databases">
        <title>Draft genome of the ectomycorrhizal ascomycete Sphaerosporella brunnea.</title>
        <authorList>
            <consortium name="DOE Joint Genome Institute"/>
            <person name="Benucci G.M."/>
            <person name="Marozzi G."/>
            <person name="Antonielli L."/>
            <person name="Sanchez S."/>
            <person name="Marco P."/>
            <person name="Wang X."/>
            <person name="Falini L.B."/>
            <person name="Barry K."/>
            <person name="Haridas S."/>
            <person name="Lipzen A."/>
            <person name="Labutti K."/>
            <person name="Grigoriev I.V."/>
            <person name="Murat C."/>
            <person name="Martin F."/>
            <person name="Albertini E."/>
            <person name="Donnini D."/>
            <person name="Bonito G."/>
        </authorList>
    </citation>
    <scope>NUCLEOTIDE SEQUENCE [LARGE SCALE GENOMIC DNA]</scope>
    <source>
        <strain evidence="2 3">Sb_GMNB300</strain>
    </source>
</reference>
<feature type="region of interest" description="Disordered" evidence="1">
    <location>
        <begin position="245"/>
        <end position="266"/>
    </location>
</feature>
<feature type="region of interest" description="Disordered" evidence="1">
    <location>
        <begin position="279"/>
        <end position="301"/>
    </location>
</feature>
<accession>A0A5J5FA58</accession>
<comment type="caution">
    <text evidence="2">The sequence shown here is derived from an EMBL/GenBank/DDBJ whole genome shotgun (WGS) entry which is preliminary data.</text>
</comment>
<evidence type="ECO:0000256" key="1">
    <source>
        <dbReference type="SAM" id="MobiDB-lite"/>
    </source>
</evidence>
<evidence type="ECO:0000313" key="2">
    <source>
        <dbReference type="EMBL" id="KAA8914047.1"/>
    </source>
</evidence>
<proteinExistence type="predicted"/>
<keyword evidence="3" id="KW-1185">Reference proteome</keyword>
<feature type="compositionally biased region" description="Basic and acidic residues" evidence="1">
    <location>
        <begin position="279"/>
        <end position="295"/>
    </location>
</feature>
<dbReference type="Proteomes" id="UP000326924">
    <property type="component" value="Unassembled WGS sequence"/>
</dbReference>
<dbReference type="OrthoDB" id="5509965at2759"/>
<feature type="region of interest" description="Disordered" evidence="1">
    <location>
        <begin position="128"/>
        <end position="186"/>
    </location>
</feature>
<evidence type="ECO:0000313" key="3">
    <source>
        <dbReference type="Proteomes" id="UP000326924"/>
    </source>
</evidence>
<dbReference type="AlphaFoldDB" id="A0A5J5FA58"/>
<dbReference type="InParanoid" id="A0A5J5FA58"/>